<dbReference type="Proteomes" id="UP000186156">
    <property type="component" value="Unassembled WGS sequence"/>
</dbReference>
<dbReference type="OrthoDB" id="9808360at2"/>
<dbReference type="InterPro" id="IPR000944">
    <property type="entry name" value="Tscrpt_reg_Rrf2"/>
</dbReference>
<protein>
    <submittedName>
        <fullName evidence="2">Transcriptional regulator, BadM/Rrf2 family</fullName>
    </submittedName>
</protein>
<dbReference type="PANTHER" id="PTHR33221:SF5">
    <property type="entry name" value="HTH-TYPE TRANSCRIPTIONAL REGULATOR ISCR"/>
    <property type="match status" value="1"/>
</dbReference>
<dbReference type="InterPro" id="IPR036388">
    <property type="entry name" value="WH-like_DNA-bd_sf"/>
</dbReference>
<keyword evidence="1" id="KW-0238">DNA-binding</keyword>
<dbReference type="GO" id="GO:0003700">
    <property type="term" value="F:DNA-binding transcription factor activity"/>
    <property type="evidence" value="ECO:0007669"/>
    <property type="project" value="TreeGrafter"/>
</dbReference>
<dbReference type="AlphaFoldDB" id="A0A1N7LYW8"/>
<dbReference type="GO" id="GO:0003677">
    <property type="term" value="F:DNA binding"/>
    <property type="evidence" value="ECO:0007669"/>
    <property type="project" value="UniProtKB-KW"/>
</dbReference>
<dbReference type="NCBIfam" id="TIGR00738">
    <property type="entry name" value="rrf2_super"/>
    <property type="match status" value="1"/>
</dbReference>
<dbReference type="RefSeq" id="WP_076346155.1">
    <property type="nucleotide sequence ID" value="NZ_FTOO01000004.1"/>
</dbReference>
<evidence type="ECO:0000313" key="3">
    <source>
        <dbReference type="Proteomes" id="UP000186156"/>
    </source>
</evidence>
<evidence type="ECO:0000256" key="1">
    <source>
        <dbReference type="ARBA" id="ARBA00023125"/>
    </source>
</evidence>
<gene>
    <name evidence="2" type="ORF">SAMN05421799_10485</name>
</gene>
<dbReference type="Gene3D" id="1.10.10.10">
    <property type="entry name" value="Winged helix-like DNA-binding domain superfamily/Winged helix DNA-binding domain"/>
    <property type="match status" value="1"/>
</dbReference>
<dbReference type="Pfam" id="PF02082">
    <property type="entry name" value="Rrf2"/>
    <property type="match status" value="1"/>
</dbReference>
<sequence>MKISSRTEYGLRAMVALARMAGHERPIPLRAIAEAEAIPEPFLDQIMAKLRRANLVTSVRGVNGGYHLSRPAEEISVGELVRVLEGSLAPIACVDDADPDSASCDLYAGCHARSVWVRVTKAIARALDQLSLADVMHDDVPLQV</sequence>
<dbReference type="InterPro" id="IPR036390">
    <property type="entry name" value="WH_DNA-bd_sf"/>
</dbReference>
<proteinExistence type="predicted"/>
<dbReference type="GO" id="GO:0005829">
    <property type="term" value="C:cytosol"/>
    <property type="evidence" value="ECO:0007669"/>
    <property type="project" value="TreeGrafter"/>
</dbReference>
<dbReference type="PANTHER" id="PTHR33221">
    <property type="entry name" value="WINGED HELIX-TURN-HELIX TRANSCRIPTIONAL REGULATOR, RRF2 FAMILY"/>
    <property type="match status" value="1"/>
</dbReference>
<dbReference type="STRING" id="252246.SAMN05421799_10485"/>
<accession>A0A1N7LYW8</accession>
<organism evidence="2 3">
    <name type="scientific">Alicyclobacillus vulcanalis</name>
    <dbReference type="NCBI Taxonomy" id="252246"/>
    <lineage>
        <taxon>Bacteria</taxon>
        <taxon>Bacillati</taxon>
        <taxon>Bacillota</taxon>
        <taxon>Bacilli</taxon>
        <taxon>Bacillales</taxon>
        <taxon>Alicyclobacillaceae</taxon>
        <taxon>Alicyclobacillus</taxon>
    </lineage>
</organism>
<reference evidence="3" key="1">
    <citation type="submission" date="2017-01" db="EMBL/GenBank/DDBJ databases">
        <authorList>
            <person name="Varghese N."/>
            <person name="Submissions S."/>
        </authorList>
    </citation>
    <scope>NUCLEOTIDE SEQUENCE [LARGE SCALE GENOMIC DNA]</scope>
    <source>
        <strain evidence="3">DSM 16176</strain>
    </source>
</reference>
<dbReference type="SUPFAM" id="SSF46785">
    <property type="entry name" value="Winged helix' DNA-binding domain"/>
    <property type="match status" value="1"/>
</dbReference>
<dbReference type="PROSITE" id="PS51197">
    <property type="entry name" value="HTH_RRF2_2"/>
    <property type="match status" value="1"/>
</dbReference>
<dbReference type="EMBL" id="FTOO01000004">
    <property type="protein sequence ID" value="SIS78959.1"/>
    <property type="molecule type" value="Genomic_DNA"/>
</dbReference>
<evidence type="ECO:0000313" key="2">
    <source>
        <dbReference type="EMBL" id="SIS78959.1"/>
    </source>
</evidence>
<keyword evidence="3" id="KW-1185">Reference proteome</keyword>
<name>A0A1N7LYW8_9BACL</name>